<dbReference type="Pfam" id="PF22936">
    <property type="entry name" value="Pol_BBD"/>
    <property type="match status" value="1"/>
</dbReference>
<feature type="compositionally biased region" description="Basic residues" evidence="1">
    <location>
        <begin position="289"/>
        <end position="305"/>
    </location>
</feature>
<dbReference type="InterPro" id="IPR054722">
    <property type="entry name" value="PolX-like_BBD"/>
</dbReference>
<reference evidence="3" key="1">
    <citation type="journal article" date="2019" name="Sci. Rep.">
        <title>Draft genome of Tanacetum cinerariifolium, the natural source of mosquito coil.</title>
        <authorList>
            <person name="Yamashiro T."/>
            <person name="Shiraishi A."/>
            <person name="Satake H."/>
            <person name="Nakayama K."/>
        </authorList>
    </citation>
    <scope>NUCLEOTIDE SEQUENCE</scope>
</reference>
<comment type="caution">
    <text evidence="3">The sequence shown here is derived from an EMBL/GenBank/DDBJ whole genome shotgun (WGS) entry which is preliminary data.</text>
</comment>
<protein>
    <submittedName>
        <fullName evidence="3">Retrovirus-related Pol polyprotein from transposon TNT 1-94</fullName>
    </submittedName>
</protein>
<evidence type="ECO:0000313" key="3">
    <source>
        <dbReference type="EMBL" id="GFA59297.1"/>
    </source>
</evidence>
<sequence length="489" mass="56235">MARCLRLTSYSEQEFTHGAVICEWKIKISVQWEQAMVDMSSLGDNQTWFLGQVISMKAKVKRWLLITRKEDLACVETLYRWVVGFDEVLVAESNMTKISKLKRWFPLEKNFAMSEREDGRVKIECFDGWDFGFWKMRIEYYLQALGVVRILLAKNVAFNLTNEKTTFGLLKALSNMYEKPSASNKVFLIRQLVNTKMTEGAVVADYMNEFNSVISKLLSIDIKFDDEKKALLLLSLLPDSWSGTVTTISSTSAMNKLMFEGIRDMIRGEDIRRRNFREYPNSLLSAMGHGKKSKRDRLGSRKKSASKNTRNIMCWNYGQKGHIKSQCEGHIKSQCEVAKGVVNVSMDAFDDAPLCCVEEYYESWVMDSGSSFHTTLSVGMMKNFKPLLGKVRLADMKVLNVAGIGDVVLKTTFGTEWILKNLRYIPSLKRKLISVGQLDSEEYHIGFGDQMRKVTREYVDREVERRNGISERLCGRLCRKLGVRLRKRL</sequence>
<name>A0A699JUM5_TANCI</name>
<dbReference type="Pfam" id="PF14223">
    <property type="entry name" value="Retrotran_gag_2"/>
    <property type="match status" value="1"/>
</dbReference>
<evidence type="ECO:0000256" key="1">
    <source>
        <dbReference type="SAM" id="MobiDB-lite"/>
    </source>
</evidence>
<feature type="region of interest" description="Disordered" evidence="1">
    <location>
        <begin position="286"/>
        <end position="307"/>
    </location>
</feature>
<gene>
    <name evidence="3" type="ORF">Tci_631269</name>
</gene>
<feature type="domain" description="Retrovirus-related Pol polyprotein from transposon TNT 1-94-like beta-barrel" evidence="2">
    <location>
        <begin position="364"/>
        <end position="443"/>
    </location>
</feature>
<dbReference type="PANTHER" id="PTHR47592">
    <property type="entry name" value="PBF68 PROTEIN"/>
    <property type="match status" value="1"/>
</dbReference>
<proteinExistence type="predicted"/>
<accession>A0A699JUM5</accession>
<organism evidence="3">
    <name type="scientific">Tanacetum cinerariifolium</name>
    <name type="common">Dalmatian daisy</name>
    <name type="synonym">Chrysanthemum cinerariifolium</name>
    <dbReference type="NCBI Taxonomy" id="118510"/>
    <lineage>
        <taxon>Eukaryota</taxon>
        <taxon>Viridiplantae</taxon>
        <taxon>Streptophyta</taxon>
        <taxon>Embryophyta</taxon>
        <taxon>Tracheophyta</taxon>
        <taxon>Spermatophyta</taxon>
        <taxon>Magnoliopsida</taxon>
        <taxon>eudicotyledons</taxon>
        <taxon>Gunneridae</taxon>
        <taxon>Pentapetalae</taxon>
        <taxon>asterids</taxon>
        <taxon>campanulids</taxon>
        <taxon>Asterales</taxon>
        <taxon>Asteraceae</taxon>
        <taxon>Asteroideae</taxon>
        <taxon>Anthemideae</taxon>
        <taxon>Anthemidinae</taxon>
        <taxon>Tanacetum</taxon>
    </lineage>
</organism>
<dbReference type="AlphaFoldDB" id="A0A699JUM5"/>
<evidence type="ECO:0000259" key="2">
    <source>
        <dbReference type="Pfam" id="PF22936"/>
    </source>
</evidence>
<dbReference type="EMBL" id="BKCJ010451506">
    <property type="protein sequence ID" value="GFA59297.1"/>
    <property type="molecule type" value="Genomic_DNA"/>
</dbReference>
<dbReference type="PANTHER" id="PTHR47592:SF27">
    <property type="entry name" value="OS08G0421700 PROTEIN"/>
    <property type="match status" value="1"/>
</dbReference>